<dbReference type="EMBL" id="BRVP01000002">
    <property type="protein sequence ID" value="GLB51327.1"/>
    <property type="molecule type" value="Genomic_DNA"/>
</dbReference>
<organism evidence="7 8">
    <name type="scientific">Neptunitalea chrysea</name>
    <dbReference type="NCBI Taxonomy" id="1647581"/>
    <lineage>
        <taxon>Bacteria</taxon>
        <taxon>Pseudomonadati</taxon>
        <taxon>Bacteroidota</taxon>
        <taxon>Flavobacteriia</taxon>
        <taxon>Flavobacteriales</taxon>
        <taxon>Flavobacteriaceae</taxon>
        <taxon>Neptunitalea</taxon>
    </lineage>
</organism>
<evidence type="ECO:0000256" key="4">
    <source>
        <dbReference type="ARBA" id="ARBA00023136"/>
    </source>
</evidence>
<protein>
    <recommendedName>
        <fullName evidence="6">O-antigen ligase-related domain-containing protein</fullName>
    </recommendedName>
</protein>
<feature type="transmembrane region" description="Helical" evidence="5">
    <location>
        <begin position="260"/>
        <end position="293"/>
    </location>
</feature>
<dbReference type="PANTHER" id="PTHR37422:SF23">
    <property type="entry name" value="TEICHURONIC ACID BIOSYNTHESIS PROTEIN TUAE"/>
    <property type="match status" value="1"/>
</dbReference>
<comment type="subcellular location">
    <subcellularLocation>
        <location evidence="1">Membrane</location>
        <topology evidence="1">Multi-pass membrane protein</topology>
    </subcellularLocation>
</comment>
<keyword evidence="3 5" id="KW-1133">Transmembrane helix</keyword>
<gene>
    <name evidence="7" type="ORF">NBRC110019_03660</name>
</gene>
<feature type="transmembrane region" description="Helical" evidence="5">
    <location>
        <begin position="147"/>
        <end position="167"/>
    </location>
</feature>
<dbReference type="Proteomes" id="UP001143545">
    <property type="component" value="Unassembled WGS sequence"/>
</dbReference>
<feature type="transmembrane region" description="Helical" evidence="5">
    <location>
        <begin position="300"/>
        <end position="320"/>
    </location>
</feature>
<feature type="transmembrane region" description="Helical" evidence="5">
    <location>
        <begin position="12"/>
        <end position="32"/>
    </location>
</feature>
<sequence length="492" mass="54807">MNAFERTYGPDLLKKPIPITILVSIAVCIGLLTASKGLMVAMAFIILPLAIIYLAAVLLNPKIGIITILIFSFFVIGLSRYLTATWGLLVDGLLFLMYLSLFFTSFKRKINWNDAKSQLTLLAAIWMGYAFLELVNPEVVSRAAWFYAMRGFALYQLLLIPLVFILFNKPKDLHLVFTIWGVLSLLGTLKGMQQLFIGVDPFEQRWLDAGANVTHILFGKLRIFSFYSDAGQFGASQGHAGVVFGVLAIYTKNNFKRKLFYIIVAITGIYGMLISGTRGAIAVPAMGGIMYLILRKNIPVLIAGAIMGIGVYVFFAHTTIMNNNAQIRRMRTAFDPNDASLQVRLANQRKLSNYLASRPFGGGIGSTGNWGQRFTPYTFLANTATDSWYVSIWADMGIIGLYLHLFILFFVLVTGAYNVMFRIRDDWIKGQIAALTCGMAGIMAASYGNGVFGQFPTGTLMYLGMAFIFLAPRWDKKLQEEKENEQILLIEN</sequence>
<feature type="transmembrane region" description="Helical" evidence="5">
    <location>
        <begin position="118"/>
        <end position="135"/>
    </location>
</feature>
<dbReference type="RefSeq" id="WP_281751755.1">
    <property type="nucleotide sequence ID" value="NZ_BRVP01000002.1"/>
</dbReference>
<dbReference type="AlphaFoldDB" id="A0A9W6B4T7"/>
<dbReference type="PANTHER" id="PTHR37422">
    <property type="entry name" value="TEICHURONIC ACID BIOSYNTHESIS PROTEIN TUAE"/>
    <property type="match status" value="1"/>
</dbReference>
<feature type="transmembrane region" description="Helical" evidence="5">
    <location>
        <begin position="398"/>
        <end position="420"/>
    </location>
</feature>
<accession>A0A9W6B4T7</accession>
<dbReference type="InterPro" id="IPR007016">
    <property type="entry name" value="O-antigen_ligase-rel_domated"/>
</dbReference>
<evidence type="ECO:0000313" key="8">
    <source>
        <dbReference type="Proteomes" id="UP001143545"/>
    </source>
</evidence>
<dbReference type="InterPro" id="IPR051533">
    <property type="entry name" value="WaaL-like"/>
</dbReference>
<evidence type="ECO:0000256" key="2">
    <source>
        <dbReference type="ARBA" id="ARBA00022692"/>
    </source>
</evidence>
<evidence type="ECO:0000256" key="3">
    <source>
        <dbReference type="ARBA" id="ARBA00022989"/>
    </source>
</evidence>
<evidence type="ECO:0000256" key="5">
    <source>
        <dbReference type="SAM" id="Phobius"/>
    </source>
</evidence>
<dbReference type="Pfam" id="PF04932">
    <property type="entry name" value="Wzy_C"/>
    <property type="match status" value="1"/>
</dbReference>
<feature type="transmembrane region" description="Helical" evidence="5">
    <location>
        <begin position="88"/>
        <end position="106"/>
    </location>
</feature>
<feature type="transmembrane region" description="Helical" evidence="5">
    <location>
        <begin position="174"/>
        <end position="197"/>
    </location>
</feature>
<feature type="transmembrane region" description="Helical" evidence="5">
    <location>
        <begin position="63"/>
        <end position="82"/>
    </location>
</feature>
<keyword evidence="4 5" id="KW-0472">Membrane</keyword>
<evidence type="ECO:0000259" key="6">
    <source>
        <dbReference type="Pfam" id="PF04932"/>
    </source>
</evidence>
<dbReference type="GO" id="GO:0016020">
    <property type="term" value="C:membrane"/>
    <property type="evidence" value="ECO:0007669"/>
    <property type="project" value="UniProtKB-SubCell"/>
</dbReference>
<keyword evidence="2 5" id="KW-0812">Transmembrane</keyword>
<feature type="transmembrane region" description="Helical" evidence="5">
    <location>
        <begin position="38"/>
        <end position="56"/>
    </location>
</feature>
<keyword evidence="8" id="KW-1185">Reference proteome</keyword>
<name>A0A9W6B4T7_9FLAO</name>
<evidence type="ECO:0000313" key="7">
    <source>
        <dbReference type="EMBL" id="GLB51327.1"/>
    </source>
</evidence>
<feature type="domain" description="O-antigen ligase-related" evidence="6">
    <location>
        <begin position="264"/>
        <end position="403"/>
    </location>
</feature>
<feature type="transmembrane region" description="Helical" evidence="5">
    <location>
        <begin position="455"/>
        <end position="472"/>
    </location>
</feature>
<proteinExistence type="predicted"/>
<evidence type="ECO:0000256" key="1">
    <source>
        <dbReference type="ARBA" id="ARBA00004141"/>
    </source>
</evidence>
<comment type="caution">
    <text evidence="7">The sequence shown here is derived from an EMBL/GenBank/DDBJ whole genome shotgun (WGS) entry which is preliminary data.</text>
</comment>
<reference evidence="7" key="1">
    <citation type="submission" date="2022-07" db="EMBL/GenBank/DDBJ databases">
        <title>Taxonomy of Novel Oxalotrophic and Methylotrophic Bacteria.</title>
        <authorList>
            <person name="Sahin N."/>
            <person name="Tani A."/>
        </authorList>
    </citation>
    <scope>NUCLEOTIDE SEQUENCE</scope>
    <source>
        <strain evidence="7">AM327</strain>
    </source>
</reference>